<keyword evidence="1" id="KW-0812">Transmembrane</keyword>
<dbReference type="RefSeq" id="WP_305994028.1">
    <property type="nucleotide sequence ID" value="NZ_JAVAMP010000018.1"/>
</dbReference>
<keyword evidence="3" id="KW-1185">Reference proteome</keyword>
<sequence length="41" mass="4538">MKENTYPIGAVVVDKNYNLIANMGVEVIMVSVVTTYFKATN</sequence>
<accession>A0ABT9J6S9</accession>
<organism evidence="2 3">
    <name type="scientific">Chengkuizengella axinellae</name>
    <dbReference type="NCBI Taxonomy" id="3064388"/>
    <lineage>
        <taxon>Bacteria</taxon>
        <taxon>Bacillati</taxon>
        <taxon>Bacillota</taxon>
        <taxon>Bacilli</taxon>
        <taxon>Bacillales</taxon>
        <taxon>Paenibacillaceae</taxon>
        <taxon>Chengkuizengella</taxon>
    </lineage>
</organism>
<keyword evidence="1" id="KW-1133">Transmembrane helix</keyword>
<gene>
    <name evidence="2" type="ORF">Q5Y73_21740</name>
</gene>
<keyword evidence="1" id="KW-0472">Membrane</keyword>
<reference evidence="2 3" key="1">
    <citation type="submission" date="2023-08" db="EMBL/GenBank/DDBJ databases">
        <authorList>
            <person name="Park J.-S."/>
        </authorList>
    </citation>
    <scope>NUCLEOTIDE SEQUENCE [LARGE SCALE GENOMIC DNA]</scope>
    <source>
        <strain evidence="2 3">2205SS18-9</strain>
    </source>
</reference>
<evidence type="ECO:0000313" key="2">
    <source>
        <dbReference type="EMBL" id="MDP5276720.1"/>
    </source>
</evidence>
<evidence type="ECO:0000256" key="1">
    <source>
        <dbReference type="SAM" id="Phobius"/>
    </source>
</evidence>
<name>A0ABT9J6S9_9BACL</name>
<dbReference type="Proteomes" id="UP001231941">
    <property type="component" value="Unassembled WGS sequence"/>
</dbReference>
<comment type="caution">
    <text evidence="2">The sequence shown here is derived from an EMBL/GenBank/DDBJ whole genome shotgun (WGS) entry which is preliminary data.</text>
</comment>
<feature type="transmembrane region" description="Helical" evidence="1">
    <location>
        <begin position="20"/>
        <end position="37"/>
    </location>
</feature>
<dbReference type="EMBL" id="JAVAMP010000018">
    <property type="protein sequence ID" value="MDP5276720.1"/>
    <property type="molecule type" value="Genomic_DNA"/>
</dbReference>
<proteinExistence type="predicted"/>
<evidence type="ECO:0000313" key="3">
    <source>
        <dbReference type="Proteomes" id="UP001231941"/>
    </source>
</evidence>
<protein>
    <submittedName>
        <fullName evidence="2">Uncharacterized protein</fullName>
    </submittedName>
</protein>